<feature type="domain" description="Transglutaminase-like" evidence="1">
    <location>
        <begin position="78"/>
        <end position="131"/>
    </location>
</feature>
<dbReference type="RefSeq" id="WP_068711176.1">
    <property type="nucleotide sequence ID" value="NZ_LSZP01000020.1"/>
</dbReference>
<keyword evidence="3" id="KW-1185">Reference proteome</keyword>
<dbReference type="OrthoDB" id="193124at2"/>
<proteinExistence type="predicted"/>
<dbReference type="InterPro" id="IPR007562">
    <property type="entry name" value="Transglutaminase-like_domain"/>
</dbReference>
<dbReference type="Proteomes" id="UP000071392">
    <property type="component" value="Unassembled WGS sequence"/>
</dbReference>
<dbReference type="EMBL" id="LSZP01000020">
    <property type="protein sequence ID" value="KXU36741.1"/>
    <property type="molecule type" value="Genomic_DNA"/>
</dbReference>
<evidence type="ECO:0000259" key="1">
    <source>
        <dbReference type="Pfam" id="PF04473"/>
    </source>
</evidence>
<gene>
    <name evidence="2" type="ORF">AXK12_03025</name>
</gene>
<evidence type="ECO:0000313" key="3">
    <source>
        <dbReference type="Proteomes" id="UP000071392"/>
    </source>
</evidence>
<comment type="caution">
    <text evidence="2">The sequence shown here is derived from an EMBL/GenBank/DDBJ whole genome shotgun (WGS) entry which is preliminary data.</text>
</comment>
<dbReference type="SUPFAM" id="SSF54001">
    <property type="entry name" value="Cysteine proteinases"/>
    <property type="match status" value="1"/>
</dbReference>
<dbReference type="STRING" id="1548208.AXK12_03025"/>
<reference evidence="2 3" key="1">
    <citation type="submission" date="2016-02" db="EMBL/GenBank/DDBJ databases">
        <authorList>
            <person name="Wen L."/>
            <person name="He K."/>
            <person name="Yang H."/>
        </authorList>
    </citation>
    <scope>NUCLEOTIDE SEQUENCE [LARGE SCALE GENOMIC DNA]</scope>
    <source>
        <strain evidence="2 3">CV41</strain>
    </source>
</reference>
<dbReference type="Pfam" id="PF04473">
    <property type="entry name" value="DUF553"/>
    <property type="match status" value="1"/>
</dbReference>
<dbReference type="Gene3D" id="3.10.620.30">
    <property type="match status" value="1"/>
</dbReference>
<dbReference type="InterPro" id="IPR038765">
    <property type="entry name" value="Papain-like_cys_pep_sf"/>
</dbReference>
<dbReference type="AlphaFoldDB" id="A0A139SQL6"/>
<sequence length="207" mass="23617">MSSPAPRALLPRHRPRTTLARTAFPLGALALVAALVTLAGTALRAVTLDELLNDPKMTPKRFADHFTDFRFDSDPFFDVINPNQFLAQEAGDCIDYAALADYVLKHHGYKTRLIRVEMAGYKAGHAICYVDDSRVYLDYNNRSYFFNLTKSKPRIREVANKVAASFRANWTFAQEFTFSYDDYLKRAVYTVVKTRPPHLDPDAKRYP</sequence>
<organism evidence="2 3">
    <name type="scientific">Cephaloticoccus capnophilus</name>
    <dbReference type="NCBI Taxonomy" id="1548208"/>
    <lineage>
        <taxon>Bacteria</taxon>
        <taxon>Pseudomonadati</taxon>
        <taxon>Verrucomicrobiota</taxon>
        <taxon>Opitutia</taxon>
        <taxon>Opitutales</taxon>
        <taxon>Opitutaceae</taxon>
        <taxon>Cephaloticoccus</taxon>
    </lineage>
</organism>
<name>A0A139SQL6_9BACT</name>
<evidence type="ECO:0000313" key="2">
    <source>
        <dbReference type="EMBL" id="KXU36741.1"/>
    </source>
</evidence>
<accession>A0A139SQL6</accession>
<protein>
    <recommendedName>
        <fullName evidence="1">Transglutaminase-like domain-containing protein</fullName>
    </recommendedName>
</protein>